<sequence length="142" mass="16639">MRLFLDTSSLFKLYHSEDGTESLLEFFRNEKISEISLAEISKIEFHSVVWKKYRMKEIERIHADYIIQKFSNDWGSYLFVKYNFHQTDLAISLLGKYWDLGLRTLDSIQLAALIVSKANIFSTADKVLMDIARHEGVEILKL</sequence>
<reference evidence="2" key="1">
    <citation type="journal article" date="2014" name="Int. J. Syst. Evol. Microbiol.">
        <title>Complete genome sequence of Corynebacterium casei LMG S-19264T (=DSM 44701T), isolated from a smear-ripened cheese.</title>
        <authorList>
            <consortium name="US DOE Joint Genome Institute (JGI-PGF)"/>
            <person name="Walter F."/>
            <person name="Albersmeier A."/>
            <person name="Kalinowski J."/>
            <person name="Ruckert C."/>
        </authorList>
    </citation>
    <scope>NUCLEOTIDE SEQUENCE</scope>
    <source>
        <strain evidence="2">KCTC 23224</strain>
    </source>
</reference>
<evidence type="ECO:0000313" key="2">
    <source>
        <dbReference type="EMBL" id="GHB37966.1"/>
    </source>
</evidence>
<evidence type="ECO:0000259" key="1">
    <source>
        <dbReference type="Pfam" id="PF01850"/>
    </source>
</evidence>
<gene>
    <name evidence="2" type="ORF">GCM10008106_19000</name>
</gene>
<keyword evidence="3" id="KW-1185">Reference proteome</keyword>
<dbReference type="AlphaFoldDB" id="A0A8J3CYI4"/>
<organism evidence="2 3">
    <name type="scientific">Mongoliitalea lutea</name>
    <dbReference type="NCBI Taxonomy" id="849756"/>
    <lineage>
        <taxon>Bacteria</taxon>
        <taxon>Pseudomonadati</taxon>
        <taxon>Bacteroidota</taxon>
        <taxon>Cytophagia</taxon>
        <taxon>Cytophagales</taxon>
        <taxon>Cyclobacteriaceae</taxon>
        <taxon>Mongoliitalea</taxon>
    </lineage>
</organism>
<dbReference type="InterPro" id="IPR029060">
    <property type="entry name" value="PIN-like_dom_sf"/>
</dbReference>
<proteinExistence type="predicted"/>
<dbReference type="Proteomes" id="UP000642809">
    <property type="component" value="Unassembled WGS sequence"/>
</dbReference>
<evidence type="ECO:0000313" key="3">
    <source>
        <dbReference type="Proteomes" id="UP000642809"/>
    </source>
</evidence>
<dbReference type="Pfam" id="PF01850">
    <property type="entry name" value="PIN"/>
    <property type="match status" value="1"/>
</dbReference>
<accession>A0A8J3CYI4</accession>
<dbReference type="SUPFAM" id="SSF88723">
    <property type="entry name" value="PIN domain-like"/>
    <property type="match status" value="1"/>
</dbReference>
<feature type="domain" description="PIN" evidence="1">
    <location>
        <begin position="4"/>
        <end position="132"/>
    </location>
</feature>
<reference evidence="2" key="2">
    <citation type="submission" date="2020-09" db="EMBL/GenBank/DDBJ databases">
        <authorList>
            <person name="Sun Q."/>
            <person name="Kim S."/>
        </authorList>
    </citation>
    <scope>NUCLEOTIDE SEQUENCE</scope>
    <source>
        <strain evidence="2">KCTC 23224</strain>
    </source>
</reference>
<dbReference type="RefSeq" id="WP_189581289.1">
    <property type="nucleotide sequence ID" value="NZ_BMYF01000010.1"/>
</dbReference>
<name>A0A8J3CYI4_9BACT</name>
<dbReference type="InterPro" id="IPR002716">
    <property type="entry name" value="PIN_dom"/>
</dbReference>
<protein>
    <recommendedName>
        <fullName evidence="1">PIN domain-containing protein</fullName>
    </recommendedName>
</protein>
<dbReference type="CDD" id="cd09874">
    <property type="entry name" value="PIN_MT3492-like"/>
    <property type="match status" value="1"/>
</dbReference>
<dbReference type="EMBL" id="BMYF01000010">
    <property type="protein sequence ID" value="GHB37966.1"/>
    <property type="molecule type" value="Genomic_DNA"/>
</dbReference>
<comment type="caution">
    <text evidence="2">The sequence shown here is derived from an EMBL/GenBank/DDBJ whole genome shotgun (WGS) entry which is preliminary data.</text>
</comment>
<dbReference type="Gene3D" id="3.40.50.1010">
    <property type="entry name" value="5'-nuclease"/>
    <property type="match status" value="1"/>
</dbReference>